<feature type="domain" description="Diacylglycerol kinase accessory" evidence="7">
    <location>
        <begin position="558"/>
        <end position="715"/>
    </location>
</feature>
<feature type="non-terminal residue" evidence="8">
    <location>
        <position position="883"/>
    </location>
</feature>
<keyword evidence="3" id="KW-0418">Kinase</keyword>
<dbReference type="SMART" id="SM00045">
    <property type="entry name" value="DAGKa"/>
    <property type="match status" value="1"/>
</dbReference>
<feature type="region of interest" description="Disordered" evidence="6">
    <location>
        <begin position="200"/>
        <end position="271"/>
    </location>
</feature>
<evidence type="ECO:0000256" key="3">
    <source>
        <dbReference type="ARBA" id="ARBA00022777"/>
    </source>
</evidence>
<keyword evidence="2" id="KW-0547">Nucleotide-binding</keyword>
<feature type="compositionally biased region" description="Low complexity" evidence="6">
    <location>
        <begin position="483"/>
        <end position="495"/>
    </location>
</feature>
<evidence type="ECO:0000256" key="6">
    <source>
        <dbReference type="SAM" id="MobiDB-lite"/>
    </source>
</evidence>
<reference evidence="8" key="1">
    <citation type="submission" date="2015-11" db="EMBL/GenBank/DDBJ databases">
        <title>De novo transcriptome assembly of four potential Pierce s Disease insect vectors from Arizona vineyards.</title>
        <authorList>
            <person name="Tassone E.E."/>
        </authorList>
    </citation>
    <scope>NUCLEOTIDE SEQUENCE</scope>
</reference>
<dbReference type="PANTHER" id="PTHR11255">
    <property type="entry name" value="DIACYLGLYCEROL KINASE"/>
    <property type="match status" value="1"/>
</dbReference>
<dbReference type="EMBL" id="GECZ01026226">
    <property type="protein sequence ID" value="JAS43543.1"/>
    <property type="molecule type" value="Transcribed_RNA"/>
</dbReference>
<feature type="coiled-coil region" evidence="5">
    <location>
        <begin position="6"/>
        <end position="36"/>
    </location>
</feature>
<evidence type="ECO:0000256" key="1">
    <source>
        <dbReference type="ARBA" id="ARBA00022679"/>
    </source>
</evidence>
<dbReference type="FunFam" id="2.60.200.40:FF:000001">
    <property type="entry name" value="Diacylglycerol kinase"/>
    <property type="match status" value="1"/>
</dbReference>
<feature type="region of interest" description="Disordered" evidence="6">
    <location>
        <begin position="97"/>
        <end position="152"/>
    </location>
</feature>
<proteinExistence type="predicted"/>
<gene>
    <name evidence="8" type="ORF">g.6206</name>
</gene>
<dbReference type="AlphaFoldDB" id="A0A1B6F0Z8"/>
<evidence type="ECO:0000313" key="8">
    <source>
        <dbReference type="EMBL" id="JAS43543.1"/>
    </source>
</evidence>
<keyword evidence="4" id="KW-0067">ATP-binding</keyword>
<dbReference type="InterPro" id="IPR000756">
    <property type="entry name" value="Diacylglycerol_kin_accessory"/>
</dbReference>
<dbReference type="Gene3D" id="2.60.200.40">
    <property type="match status" value="1"/>
</dbReference>
<dbReference type="InterPro" id="IPR016064">
    <property type="entry name" value="NAD/diacylglycerol_kinase_sf"/>
</dbReference>
<feature type="compositionally biased region" description="Basic and acidic residues" evidence="6">
    <location>
        <begin position="213"/>
        <end position="232"/>
    </location>
</feature>
<dbReference type="Pfam" id="PF00609">
    <property type="entry name" value="DAGK_acc"/>
    <property type="match status" value="1"/>
</dbReference>
<dbReference type="SUPFAM" id="SSF111331">
    <property type="entry name" value="NAD kinase/diacylglycerol kinase-like"/>
    <property type="match status" value="1"/>
</dbReference>
<keyword evidence="5" id="KW-0175">Coiled coil</keyword>
<feature type="region of interest" description="Disordered" evidence="6">
    <location>
        <begin position="477"/>
        <end position="497"/>
    </location>
</feature>
<dbReference type="InterPro" id="IPR037607">
    <property type="entry name" value="DGK"/>
</dbReference>
<dbReference type="Pfam" id="PF22944">
    <property type="entry name" value="DGKD_4H"/>
    <property type="match status" value="1"/>
</dbReference>
<dbReference type="GO" id="GO:0005524">
    <property type="term" value="F:ATP binding"/>
    <property type="evidence" value="ECO:0007669"/>
    <property type="project" value="UniProtKB-KW"/>
</dbReference>
<name>A0A1B6F0Z8_9HEMI</name>
<protein>
    <recommendedName>
        <fullName evidence="7">Diacylglycerol kinase accessory domain-containing protein</fullName>
    </recommendedName>
</protein>
<dbReference type="GO" id="GO:0005886">
    <property type="term" value="C:plasma membrane"/>
    <property type="evidence" value="ECO:0007669"/>
    <property type="project" value="TreeGrafter"/>
</dbReference>
<organism evidence="8">
    <name type="scientific">Cuerna arida</name>
    <dbReference type="NCBI Taxonomy" id="1464854"/>
    <lineage>
        <taxon>Eukaryota</taxon>
        <taxon>Metazoa</taxon>
        <taxon>Ecdysozoa</taxon>
        <taxon>Arthropoda</taxon>
        <taxon>Hexapoda</taxon>
        <taxon>Insecta</taxon>
        <taxon>Pterygota</taxon>
        <taxon>Neoptera</taxon>
        <taxon>Paraneoptera</taxon>
        <taxon>Hemiptera</taxon>
        <taxon>Auchenorrhyncha</taxon>
        <taxon>Membracoidea</taxon>
        <taxon>Cicadellidae</taxon>
        <taxon>Cicadellinae</taxon>
        <taxon>Proconiini</taxon>
        <taxon>Cuerna</taxon>
    </lineage>
</organism>
<dbReference type="PANTHER" id="PTHR11255:SF109">
    <property type="entry name" value="DIACYLGLYCEROL KINASE ETA"/>
    <property type="match status" value="1"/>
</dbReference>
<accession>A0A1B6F0Z8</accession>
<sequence>KKPVRKEQLMLRANSLKRAVRQLVEHTEKLVDDQNKQQCLATGPASIVKMDTLKVMDSPQGEQMVGLCRLPSPLPDLRRDSACDEFTLVSLPVPTEFADTRRNSSTDGSSGTQEVDERRASLSPQISIEVAVESRSPSENADENVPDPSKCFKRITTPEISLDNEDGDIPCIPPEVEVSERKDDGILAGFKMSEDISNIGHIDSSETSDDSPDGPHQKEAERKRSLSEDRAFVKSRRYGRPSICDRRPEDLPENDATNLISTSPEDEDDDGFADELSLRAKESKRCSIAHFVEGFDIARRSIKCRHRNIDANLDAEPELTTTNKFLDVPIIQIDTSEDDVSNEQTKTNQLLDVIKIRINGSNSNLSSASDVPIMYLGNNLSDKEHRKSLAPSETDDEELVRYHQMGSEDSSRIYEGPTVVVDPPSPPTIDIEQQDEDGDYLRRPSFEFCRKLSAASPSCSLLQCSPAMSRRISTASLLRSDSTDQPSPSSDSSRPLAREKRLPIINPLVRLPMWPNVTGGAGLISQALLANADALCAAAVPLMDLDETLMEGFFERCVMNNYFGIGIDAKISLDFHHKREEHPEKCRSRARNYMWYGVLGSKEWLQKTYKNLEQRVQLECDGQRIPLPSLQGIVILNIPSFMGGTNFWGGTKEDDIFLAPSVDDKILEVVAVFGSVQMAASRLINLQHHRIAQCQTVQINILGDEGVPIQVDGEAWIQPPGMIRIIHKNRMKMLCRNRALEESLRAWQKQRQQQLQPRRNTIKDLSFGEEEGLLLLAFTEAVSSLIKFIKSLTVRYPLLRADIEELVVKCAENLEKVYQDGKLSQGVELRPLVTELVSSARELHDEACVLLRDKGQDIREDLANQLGLVLTGMEAESRRCCVT</sequence>
<evidence type="ECO:0000256" key="2">
    <source>
        <dbReference type="ARBA" id="ARBA00022741"/>
    </source>
</evidence>
<dbReference type="GO" id="GO:0007200">
    <property type="term" value="P:phospholipase C-activating G protein-coupled receptor signaling pathway"/>
    <property type="evidence" value="ECO:0007669"/>
    <property type="project" value="InterPro"/>
</dbReference>
<feature type="non-terminal residue" evidence="8">
    <location>
        <position position="1"/>
    </location>
</feature>
<evidence type="ECO:0000256" key="4">
    <source>
        <dbReference type="ARBA" id="ARBA00022840"/>
    </source>
</evidence>
<feature type="region of interest" description="Disordered" evidence="6">
    <location>
        <begin position="415"/>
        <end position="437"/>
    </location>
</feature>
<keyword evidence="1" id="KW-0808">Transferase</keyword>
<evidence type="ECO:0000259" key="7">
    <source>
        <dbReference type="SMART" id="SM00045"/>
    </source>
</evidence>
<evidence type="ECO:0000256" key="5">
    <source>
        <dbReference type="SAM" id="Coils"/>
    </source>
</evidence>
<dbReference type="GO" id="GO:0004143">
    <property type="term" value="F:ATP-dependent diacylglycerol kinase activity"/>
    <property type="evidence" value="ECO:0007669"/>
    <property type="project" value="InterPro"/>
</dbReference>
<dbReference type="InterPro" id="IPR054474">
    <property type="entry name" value="DGKD_4H"/>
</dbReference>